<protein>
    <submittedName>
        <fullName evidence="2">CoA-binding protein</fullName>
    </submittedName>
</protein>
<evidence type="ECO:0000313" key="3">
    <source>
        <dbReference type="Proteomes" id="UP000192343"/>
    </source>
</evidence>
<evidence type="ECO:0000259" key="1">
    <source>
        <dbReference type="SMART" id="SM00881"/>
    </source>
</evidence>
<dbReference type="SMART" id="SM00881">
    <property type="entry name" value="CoA_binding"/>
    <property type="match status" value="1"/>
</dbReference>
<dbReference type="STRING" id="1963862.B4O97_15640"/>
<dbReference type="Proteomes" id="UP000192343">
    <property type="component" value="Unassembled WGS sequence"/>
</dbReference>
<dbReference type="AlphaFoldDB" id="A0A1Y1RUK0"/>
<keyword evidence="3" id="KW-1185">Reference proteome</keyword>
<dbReference type="Gene3D" id="3.40.50.720">
    <property type="entry name" value="NAD(P)-binding Rossmann-like Domain"/>
    <property type="match status" value="1"/>
</dbReference>
<reference evidence="2 3" key="1">
    <citation type="submission" date="2017-03" db="EMBL/GenBank/DDBJ databases">
        <title>Draft Genome sequence of Marispirochaeta sp. strain JC444.</title>
        <authorList>
            <person name="Shivani Y."/>
            <person name="Subhash Y."/>
            <person name="Sasikala C."/>
            <person name="Ramana C."/>
        </authorList>
    </citation>
    <scope>NUCLEOTIDE SEQUENCE [LARGE SCALE GENOMIC DNA]</scope>
    <source>
        <strain evidence="2 3">JC444</strain>
    </source>
</reference>
<organism evidence="2 3">
    <name type="scientific">Marispirochaeta aestuarii</name>
    <dbReference type="NCBI Taxonomy" id="1963862"/>
    <lineage>
        <taxon>Bacteria</taxon>
        <taxon>Pseudomonadati</taxon>
        <taxon>Spirochaetota</taxon>
        <taxon>Spirochaetia</taxon>
        <taxon>Spirochaetales</taxon>
        <taxon>Spirochaetaceae</taxon>
        <taxon>Marispirochaeta</taxon>
    </lineage>
</organism>
<dbReference type="OrthoDB" id="9804695at2"/>
<feature type="domain" description="CoA-binding" evidence="1">
    <location>
        <begin position="1"/>
        <end position="89"/>
    </location>
</feature>
<name>A0A1Y1RUK0_9SPIO</name>
<dbReference type="InterPro" id="IPR036291">
    <property type="entry name" value="NAD(P)-bd_dom_sf"/>
</dbReference>
<dbReference type="EMBL" id="MWQY01000020">
    <property type="protein sequence ID" value="ORC32727.1"/>
    <property type="molecule type" value="Genomic_DNA"/>
</dbReference>
<accession>A0A1Y1RUK0</accession>
<dbReference type="PANTHER" id="PTHR33303:SF2">
    <property type="entry name" value="COA-BINDING DOMAIN-CONTAINING PROTEIN"/>
    <property type="match status" value="1"/>
</dbReference>
<sequence length="127" mass="13951">MQVAILGASRNPERYSYKALNMLRNHGYKVVPVHPTLKEIEGVPVHNSLSEVKEKIHTLTLYVGPRHIGSEIDAIVKLNPGRVIFNPGTESEELKAALDSAGIPYMEACTLVLLSTGQFEKDSAILN</sequence>
<evidence type="ECO:0000313" key="2">
    <source>
        <dbReference type="EMBL" id="ORC32727.1"/>
    </source>
</evidence>
<dbReference type="RefSeq" id="WP_083052255.1">
    <property type="nucleotide sequence ID" value="NZ_CAXXQO010000003.1"/>
</dbReference>
<gene>
    <name evidence="2" type="ORF">B4O97_15640</name>
</gene>
<proteinExistence type="predicted"/>
<dbReference type="InterPro" id="IPR003781">
    <property type="entry name" value="CoA-bd"/>
</dbReference>
<dbReference type="Pfam" id="PF13380">
    <property type="entry name" value="CoA_binding_2"/>
    <property type="match status" value="1"/>
</dbReference>
<comment type="caution">
    <text evidence="2">The sequence shown here is derived from an EMBL/GenBank/DDBJ whole genome shotgun (WGS) entry which is preliminary data.</text>
</comment>
<dbReference type="PANTHER" id="PTHR33303">
    <property type="entry name" value="CYTOPLASMIC PROTEIN-RELATED"/>
    <property type="match status" value="1"/>
</dbReference>
<dbReference type="SUPFAM" id="SSF51735">
    <property type="entry name" value="NAD(P)-binding Rossmann-fold domains"/>
    <property type="match status" value="1"/>
</dbReference>